<proteinExistence type="predicted"/>
<accession>A0AAW1Z7J2</accession>
<evidence type="ECO:0000313" key="3">
    <source>
        <dbReference type="Proteomes" id="UP001479290"/>
    </source>
</evidence>
<feature type="compositionally biased region" description="Low complexity" evidence="1">
    <location>
        <begin position="64"/>
        <end position="86"/>
    </location>
</feature>
<comment type="caution">
    <text evidence="2">The sequence shown here is derived from an EMBL/GenBank/DDBJ whole genome shotgun (WGS) entry which is preliminary data.</text>
</comment>
<sequence>MGNLIKVLGKDLENCPHFFLDFERSRKKEFQCDPCDHFNITQESHISGATPKVHPKPYTPDPSSPDSTHIHTNTHPTPETHLPHLP</sequence>
<evidence type="ECO:0000256" key="1">
    <source>
        <dbReference type="SAM" id="MobiDB-lite"/>
    </source>
</evidence>
<name>A0AAW1Z7J2_CULAL</name>
<evidence type="ECO:0000313" key="2">
    <source>
        <dbReference type="EMBL" id="KAK9957300.1"/>
    </source>
</evidence>
<gene>
    <name evidence="2" type="ORF">ABG768_011560</name>
</gene>
<keyword evidence="3" id="KW-1185">Reference proteome</keyword>
<organism evidence="2 3">
    <name type="scientific">Culter alburnus</name>
    <name type="common">Topmouth culter</name>
    <dbReference type="NCBI Taxonomy" id="194366"/>
    <lineage>
        <taxon>Eukaryota</taxon>
        <taxon>Metazoa</taxon>
        <taxon>Chordata</taxon>
        <taxon>Craniata</taxon>
        <taxon>Vertebrata</taxon>
        <taxon>Euteleostomi</taxon>
        <taxon>Actinopterygii</taxon>
        <taxon>Neopterygii</taxon>
        <taxon>Teleostei</taxon>
        <taxon>Ostariophysi</taxon>
        <taxon>Cypriniformes</taxon>
        <taxon>Xenocyprididae</taxon>
        <taxon>Xenocypridinae</taxon>
        <taxon>Culter</taxon>
    </lineage>
</organism>
<feature type="region of interest" description="Disordered" evidence="1">
    <location>
        <begin position="46"/>
        <end position="86"/>
    </location>
</feature>
<dbReference type="Proteomes" id="UP001479290">
    <property type="component" value="Unassembled WGS sequence"/>
</dbReference>
<dbReference type="EMBL" id="JAWDJR010000019">
    <property type="protein sequence ID" value="KAK9957300.1"/>
    <property type="molecule type" value="Genomic_DNA"/>
</dbReference>
<protein>
    <submittedName>
        <fullName evidence="2">Uncharacterized protein</fullName>
    </submittedName>
</protein>
<reference evidence="2 3" key="1">
    <citation type="submission" date="2024-05" db="EMBL/GenBank/DDBJ databases">
        <title>A high-quality chromosomal-level genome assembly of Topmouth culter (Culter alburnus).</title>
        <authorList>
            <person name="Zhao H."/>
        </authorList>
    </citation>
    <scope>NUCLEOTIDE SEQUENCE [LARGE SCALE GENOMIC DNA]</scope>
    <source>
        <strain evidence="2">CATC2023</strain>
        <tissue evidence="2">Muscle</tissue>
    </source>
</reference>
<dbReference type="AlphaFoldDB" id="A0AAW1Z7J2"/>